<name>A0A4C1WTN9_EUMVA</name>
<evidence type="ECO:0000259" key="1">
    <source>
        <dbReference type="Pfam" id="PF13843"/>
    </source>
</evidence>
<evidence type="ECO:0000313" key="2">
    <source>
        <dbReference type="EMBL" id="GBP54651.1"/>
    </source>
</evidence>
<sequence>MILAYNKAKGAVDLSDQMTSYSSPLRKTVKWYKKLGIELILNTALVNTWKDETEDVIVERPKRLRHGLLRKEGSVRTMRRFCIECYKDCVKTFGSRAAKNKAKKVKTYCNECPNKPYLCLDWIGGLLYSAAPVTHYREMYDKYILRLKNSFLKPVCSRSPVPYAAV</sequence>
<protein>
    <recommendedName>
        <fullName evidence="1">PiggyBac transposable element-derived protein domain-containing protein</fullName>
    </recommendedName>
</protein>
<dbReference type="OrthoDB" id="5876240at2759"/>
<gene>
    <name evidence="2" type="ORF">EVAR_35913_1</name>
</gene>
<feature type="domain" description="PiggyBac transposable element-derived protein" evidence="1">
    <location>
        <begin position="1"/>
        <end position="49"/>
    </location>
</feature>
<reference evidence="2 3" key="1">
    <citation type="journal article" date="2019" name="Commun. Biol.">
        <title>The bagworm genome reveals a unique fibroin gene that provides high tensile strength.</title>
        <authorList>
            <person name="Kono N."/>
            <person name="Nakamura H."/>
            <person name="Ohtoshi R."/>
            <person name="Tomita M."/>
            <person name="Numata K."/>
            <person name="Arakawa K."/>
        </authorList>
    </citation>
    <scope>NUCLEOTIDE SEQUENCE [LARGE SCALE GENOMIC DNA]</scope>
</reference>
<keyword evidence="3" id="KW-1185">Reference proteome</keyword>
<organism evidence="2 3">
    <name type="scientific">Eumeta variegata</name>
    <name type="common">Bagworm moth</name>
    <name type="synonym">Eumeta japonica</name>
    <dbReference type="NCBI Taxonomy" id="151549"/>
    <lineage>
        <taxon>Eukaryota</taxon>
        <taxon>Metazoa</taxon>
        <taxon>Ecdysozoa</taxon>
        <taxon>Arthropoda</taxon>
        <taxon>Hexapoda</taxon>
        <taxon>Insecta</taxon>
        <taxon>Pterygota</taxon>
        <taxon>Neoptera</taxon>
        <taxon>Endopterygota</taxon>
        <taxon>Lepidoptera</taxon>
        <taxon>Glossata</taxon>
        <taxon>Ditrysia</taxon>
        <taxon>Tineoidea</taxon>
        <taxon>Psychidae</taxon>
        <taxon>Oiketicinae</taxon>
        <taxon>Eumeta</taxon>
    </lineage>
</organism>
<evidence type="ECO:0000313" key="3">
    <source>
        <dbReference type="Proteomes" id="UP000299102"/>
    </source>
</evidence>
<accession>A0A4C1WTN9</accession>
<proteinExistence type="predicted"/>
<dbReference type="InterPro" id="IPR029526">
    <property type="entry name" value="PGBD"/>
</dbReference>
<dbReference type="Proteomes" id="UP000299102">
    <property type="component" value="Unassembled WGS sequence"/>
</dbReference>
<dbReference type="AlphaFoldDB" id="A0A4C1WTN9"/>
<comment type="caution">
    <text evidence="2">The sequence shown here is derived from an EMBL/GenBank/DDBJ whole genome shotgun (WGS) entry which is preliminary data.</text>
</comment>
<dbReference type="EMBL" id="BGZK01000651">
    <property type="protein sequence ID" value="GBP54651.1"/>
    <property type="molecule type" value="Genomic_DNA"/>
</dbReference>
<dbReference type="Pfam" id="PF13843">
    <property type="entry name" value="DDE_Tnp_1_7"/>
    <property type="match status" value="1"/>
</dbReference>